<reference evidence="5" key="1">
    <citation type="journal article" date="2019" name="Int. J. Syst. Evol. Microbiol.">
        <title>The Global Catalogue of Microorganisms (GCM) 10K type strain sequencing project: providing services to taxonomists for standard genome sequencing and annotation.</title>
        <authorList>
            <consortium name="The Broad Institute Genomics Platform"/>
            <consortium name="The Broad Institute Genome Sequencing Center for Infectious Disease"/>
            <person name="Wu L."/>
            <person name="Ma J."/>
        </authorList>
    </citation>
    <scope>NUCLEOTIDE SEQUENCE [LARGE SCALE GENOMIC DNA]</scope>
    <source>
        <strain evidence="5">KCTC 42911</strain>
    </source>
</reference>
<dbReference type="InterPro" id="IPR010992">
    <property type="entry name" value="IHF-like_DNA-bd_dom_sf"/>
</dbReference>
<keyword evidence="2 4" id="KW-0238">DNA-binding</keyword>
<protein>
    <submittedName>
        <fullName evidence="4">HU family DNA-binding protein</fullName>
    </submittedName>
</protein>
<evidence type="ECO:0000313" key="4">
    <source>
        <dbReference type="EMBL" id="MFC3615721.1"/>
    </source>
</evidence>
<dbReference type="Gene3D" id="4.10.520.10">
    <property type="entry name" value="IHF-like DNA-binding proteins"/>
    <property type="match status" value="1"/>
</dbReference>
<evidence type="ECO:0000256" key="2">
    <source>
        <dbReference type="ARBA" id="ARBA00023125"/>
    </source>
</evidence>
<dbReference type="Proteomes" id="UP001595629">
    <property type="component" value="Unassembled WGS sequence"/>
</dbReference>
<evidence type="ECO:0000256" key="3">
    <source>
        <dbReference type="SAM" id="MobiDB-lite"/>
    </source>
</evidence>
<evidence type="ECO:0000313" key="5">
    <source>
        <dbReference type="Proteomes" id="UP001595629"/>
    </source>
</evidence>
<accession>A0ABV7TJD7</accession>
<comment type="similarity">
    <text evidence="1">Belongs to the bacterial histone-like protein family.</text>
</comment>
<keyword evidence="5" id="KW-1185">Reference proteome</keyword>
<gene>
    <name evidence="4" type="ORF">ACFORG_18350</name>
</gene>
<dbReference type="Pfam" id="PF00216">
    <property type="entry name" value="Bac_DNA_binding"/>
    <property type="match status" value="1"/>
</dbReference>
<dbReference type="RefSeq" id="WP_386736991.1">
    <property type="nucleotide sequence ID" value="NZ_JBHRXI010000017.1"/>
</dbReference>
<organism evidence="4 5">
    <name type="scientific">Lutimaribacter marinistellae</name>
    <dbReference type="NCBI Taxonomy" id="1820329"/>
    <lineage>
        <taxon>Bacteria</taxon>
        <taxon>Pseudomonadati</taxon>
        <taxon>Pseudomonadota</taxon>
        <taxon>Alphaproteobacteria</taxon>
        <taxon>Rhodobacterales</taxon>
        <taxon>Roseobacteraceae</taxon>
        <taxon>Lutimaribacter</taxon>
    </lineage>
</organism>
<name>A0ABV7TJD7_9RHOB</name>
<dbReference type="InterPro" id="IPR000119">
    <property type="entry name" value="Hist_DNA-bd"/>
</dbReference>
<proteinExistence type="inferred from homology"/>
<dbReference type="EMBL" id="JBHRXI010000017">
    <property type="protein sequence ID" value="MFC3615721.1"/>
    <property type="molecule type" value="Genomic_DNA"/>
</dbReference>
<dbReference type="SUPFAM" id="SSF47729">
    <property type="entry name" value="IHF-like DNA-binding proteins"/>
    <property type="match status" value="1"/>
</dbReference>
<feature type="region of interest" description="Disordered" evidence="3">
    <location>
        <begin position="112"/>
        <end position="141"/>
    </location>
</feature>
<comment type="caution">
    <text evidence="4">The sequence shown here is derived from an EMBL/GenBank/DDBJ whole genome shotgun (WGS) entry which is preliminary data.</text>
</comment>
<evidence type="ECO:0000256" key="1">
    <source>
        <dbReference type="ARBA" id="ARBA00010529"/>
    </source>
</evidence>
<sequence length="141" mass="15192">MARKTTKTTTAARKTPVRRTAKPSLDLPEAAPETVLPKVVKTTEPVVAEPDLKKKELIDLVVERSGVKKKFAKPAVEAMLAVLGEAIADGRPLNLQPLGKLRVNRAEDKANGRVTVAKIRQSAPADNDSEEPKTPLAEPAE</sequence>
<dbReference type="GO" id="GO:0003677">
    <property type="term" value="F:DNA binding"/>
    <property type="evidence" value="ECO:0007669"/>
    <property type="project" value="UniProtKB-KW"/>
</dbReference>
<feature type="region of interest" description="Disordered" evidence="3">
    <location>
        <begin position="1"/>
        <end position="30"/>
    </location>
</feature>